<protein>
    <submittedName>
        <fullName evidence="2">Uncharacterized protein</fullName>
    </submittedName>
</protein>
<keyword evidence="3" id="KW-1185">Reference proteome</keyword>
<keyword evidence="1" id="KW-0732">Signal</keyword>
<name>A0A5C6M5H2_9PLAN</name>
<sequence>MCAVLLILLFTLLCDSTAAADGQTRPSPSDQQLQFWLQNMVWHHRYSTAEICQVTGLSPEQVQQRLTAFGISDDTRPPRPADRLLLLPYPGGRHPRIGFLDGAIEPQRETKLSAFCPWDDHSYAVLDFPEALWSNLGLTYLAHTHIDTIWSRQGIKLPQQEWVANGENGWTSERTLPNGIRIGTTATAHQDHIELMMWLHNGTDKPLSDLRVQNCVMLKAAAGFTQQNNDNKLIRGNYAAARSADGQRWIITAWDPLHRAWANAPCPCLHSDPQFPDCAPGQTQYLRGWFSFYQGSDPDTELARIEANGWKQRPLRHRIANVTGTICDADTGTPLAARLYVQRLDDPQQPFFFATSLNPQSTTVAYKQMTELGWYSGDVHLHRPMAEVPTLLMSEDLNVGLPMNYWVRDSREIPAASGPALSPDPVFVSPTHVILPTNMEYEIFSVAEQSSLADKIRVPEMDPE</sequence>
<reference evidence="2 3" key="2">
    <citation type="submission" date="2019-08" db="EMBL/GenBank/DDBJ databases">
        <authorList>
            <person name="Henke P."/>
        </authorList>
    </citation>
    <scope>NUCLEOTIDE SEQUENCE [LARGE SCALE GENOMIC DNA]</scope>
    <source>
        <strain evidence="2">Phe10_nw2017</strain>
    </source>
</reference>
<gene>
    <name evidence="2" type="ORF">E3A20_24360</name>
</gene>
<comment type="caution">
    <text evidence="2">The sequence shown here is derived from an EMBL/GenBank/DDBJ whole genome shotgun (WGS) entry which is preliminary data.</text>
</comment>
<dbReference type="EMBL" id="SRHE01000670">
    <property type="protein sequence ID" value="TWW08434.1"/>
    <property type="molecule type" value="Genomic_DNA"/>
</dbReference>
<proteinExistence type="predicted"/>
<evidence type="ECO:0000256" key="1">
    <source>
        <dbReference type="SAM" id="SignalP"/>
    </source>
</evidence>
<organism evidence="2 3">
    <name type="scientific">Planctomyces bekefii</name>
    <dbReference type="NCBI Taxonomy" id="1653850"/>
    <lineage>
        <taxon>Bacteria</taxon>
        <taxon>Pseudomonadati</taxon>
        <taxon>Planctomycetota</taxon>
        <taxon>Planctomycetia</taxon>
        <taxon>Planctomycetales</taxon>
        <taxon>Planctomycetaceae</taxon>
        <taxon>Planctomyces</taxon>
    </lineage>
</organism>
<evidence type="ECO:0000313" key="3">
    <source>
        <dbReference type="Proteomes" id="UP000321083"/>
    </source>
</evidence>
<feature type="signal peptide" evidence="1">
    <location>
        <begin position="1"/>
        <end position="20"/>
    </location>
</feature>
<evidence type="ECO:0000313" key="2">
    <source>
        <dbReference type="EMBL" id="TWW08434.1"/>
    </source>
</evidence>
<reference evidence="2 3" key="1">
    <citation type="submission" date="2019-08" db="EMBL/GenBank/DDBJ databases">
        <title>100 year-old enigma solved: identification of Planctomyces bekefii, the type genus and species of the phylum Planctomycetes.</title>
        <authorList>
            <person name="Svetlana D.N."/>
            <person name="Overmann J."/>
        </authorList>
    </citation>
    <scope>NUCLEOTIDE SEQUENCE [LARGE SCALE GENOMIC DNA]</scope>
    <source>
        <strain evidence="2">Phe10_nw2017</strain>
    </source>
</reference>
<dbReference type="Proteomes" id="UP000321083">
    <property type="component" value="Unassembled WGS sequence"/>
</dbReference>
<feature type="chain" id="PRO_5022725680" evidence="1">
    <location>
        <begin position="21"/>
        <end position="464"/>
    </location>
</feature>
<dbReference type="AlphaFoldDB" id="A0A5C6M5H2"/>
<accession>A0A5C6M5H2</accession>